<dbReference type="EMBL" id="HBGJ01018081">
    <property type="protein sequence ID" value="CAD9253163.1"/>
    <property type="molecule type" value="Transcribed_RNA"/>
</dbReference>
<name>A0A6U4FM40_9STRA</name>
<feature type="transmembrane region" description="Helical" evidence="1">
    <location>
        <begin position="6"/>
        <end position="26"/>
    </location>
</feature>
<evidence type="ECO:0000313" key="2">
    <source>
        <dbReference type="EMBL" id="CAD9253156.1"/>
    </source>
</evidence>
<reference evidence="3" key="1">
    <citation type="submission" date="2021-01" db="EMBL/GenBank/DDBJ databases">
        <authorList>
            <person name="Corre E."/>
            <person name="Pelletier E."/>
            <person name="Niang G."/>
            <person name="Scheremetjew M."/>
            <person name="Finn R."/>
            <person name="Kale V."/>
            <person name="Holt S."/>
            <person name="Cochrane G."/>
            <person name="Meng A."/>
            <person name="Brown T."/>
            <person name="Cohen L."/>
        </authorList>
    </citation>
    <scope>NUCLEOTIDE SEQUENCE</scope>
    <source>
        <strain evidence="3">CCMP2877</strain>
    </source>
</reference>
<dbReference type="EMBL" id="HBGJ01018070">
    <property type="protein sequence ID" value="CAD9253156.1"/>
    <property type="molecule type" value="Transcribed_RNA"/>
</dbReference>
<keyword evidence="1" id="KW-0812">Transmembrane</keyword>
<protein>
    <submittedName>
        <fullName evidence="3">Uncharacterized protein</fullName>
    </submittedName>
</protein>
<gene>
    <name evidence="2" type="ORF">PPAR1163_LOCUS11523</name>
    <name evidence="3" type="ORF">PPAR1163_LOCUS11530</name>
</gene>
<proteinExistence type="predicted"/>
<organism evidence="3">
    <name type="scientific">Phaeomonas parva</name>
    <dbReference type="NCBI Taxonomy" id="124430"/>
    <lineage>
        <taxon>Eukaryota</taxon>
        <taxon>Sar</taxon>
        <taxon>Stramenopiles</taxon>
        <taxon>Ochrophyta</taxon>
        <taxon>Pinguiophyceae</taxon>
        <taxon>Pinguiochrysidales</taxon>
        <taxon>Pinguiochrysidaceae</taxon>
        <taxon>Phaeomonas</taxon>
    </lineage>
</organism>
<keyword evidence="1" id="KW-1133">Transmembrane helix</keyword>
<evidence type="ECO:0000313" key="3">
    <source>
        <dbReference type="EMBL" id="CAD9253163.1"/>
    </source>
</evidence>
<sequence>MRGTRSLPALGLYGLGTPALYAWMLFGRRAHGIGLSVAQCLGRLAEVESALRELSAPGAGQQSPASLEGLLAVANHESSPARLCLHPAAPAPTGEGRRQGA</sequence>
<dbReference type="AlphaFoldDB" id="A0A6U4FM40"/>
<evidence type="ECO:0000256" key="1">
    <source>
        <dbReference type="SAM" id="Phobius"/>
    </source>
</evidence>
<keyword evidence="1" id="KW-0472">Membrane</keyword>
<accession>A0A6U4FM40</accession>